<evidence type="ECO:0000256" key="1">
    <source>
        <dbReference type="SAM" id="MobiDB-lite"/>
    </source>
</evidence>
<dbReference type="PROSITE" id="PS51257">
    <property type="entry name" value="PROKAR_LIPOPROTEIN"/>
    <property type="match status" value="1"/>
</dbReference>
<sequence length="406" mass="45110">MKLTRRGLLGVGTALGLTGCLSGGSNVSYPETATRTPPPTDAPLESARPDSAADDESVQQREPSVPNRRLATETERVYGEIEWFATSYDDAIETYRRSVGKAMATVQRVRATADFDADSLGLVRRATDSAVATAETELGGHFGHPGQMRDTVDNHIATIERFANRGDLDRVDEELERLYDYLSGIRSPLFVRRVLSDRQIDAELYRHLHDETAGSDDNDDDDEADPGLFELHHSADYSGYAYNGPQHLERDPFGDVPGTPAGADRNRGAELLAQQRVDFDPVGEATGRTGFAYVVSHAIPDEEDQPADLDPLDYEHTSLFIQRYESVAAAATAVETLLDTAVSREGEYSFGRETWHRVYYHADGDVVYAFLIQAGPFVLVAAPSEVAWEERLDWTDPLDRLWLWRR</sequence>
<evidence type="ECO:0000313" key="3">
    <source>
        <dbReference type="Proteomes" id="UP000236755"/>
    </source>
</evidence>
<organism evidence="2 3">
    <name type="scientific">Haloplanus vescus</name>
    <dbReference type="NCBI Taxonomy" id="555874"/>
    <lineage>
        <taxon>Archaea</taxon>
        <taxon>Methanobacteriati</taxon>
        <taxon>Methanobacteriota</taxon>
        <taxon>Stenosarchaea group</taxon>
        <taxon>Halobacteria</taxon>
        <taxon>Halobacteriales</taxon>
        <taxon>Haloferacaceae</taxon>
        <taxon>Haloplanus</taxon>
    </lineage>
</organism>
<dbReference type="PROSITE" id="PS51318">
    <property type="entry name" value="TAT"/>
    <property type="match status" value="1"/>
</dbReference>
<reference evidence="2 3" key="1">
    <citation type="submission" date="2016-10" db="EMBL/GenBank/DDBJ databases">
        <authorList>
            <person name="de Groot N.N."/>
        </authorList>
    </citation>
    <scope>NUCLEOTIDE SEQUENCE [LARGE SCALE GENOMIC DNA]</scope>
    <source>
        <strain evidence="2 3">CGMCC 1.8712</strain>
    </source>
</reference>
<evidence type="ECO:0000313" key="2">
    <source>
        <dbReference type="EMBL" id="SDZ86935.1"/>
    </source>
</evidence>
<dbReference type="RefSeq" id="WP_092632028.1">
    <property type="nucleotide sequence ID" value="NZ_FNQT01000001.1"/>
</dbReference>
<dbReference type="AlphaFoldDB" id="A0A1H3WII6"/>
<accession>A0A1H3WII6</accession>
<dbReference type="STRING" id="555874.SAMN04488065_0896"/>
<gene>
    <name evidence="2" type="ORF">SAMN04488065_0896</name>
</gene>
<name>A0A1H3WII6_9EURY</name>
<feature type="region of interest" description="Disordered" evidence="1">
    <location>
        <begin position="240"/>
        <end position="264"/>
    </location>
</feature>
<dbReference type="OrthoDB" id="304708at2157"/>
<keyword evidence="3" id="KW-1185">Reference proteome</keyword>
<proteinExistence type="predicted"/>
<feature type="region of interest" description="Disordered" evidence="1">
    <location>
        <begin position="22"/>
        <end position="68"/>
    </location>
</feature>
<dbReference type="InterPro" id="IPR006311">
    <property type="entry name" value="TAT_signal"/>
</dbReference>
<dbReference type="EMBL" id="FNQT01000001">
    <property type="protein sequence ID" value="SDZ86935.1"/>
    <property type="molecule type" value="Genomic_DNA"/>
</dbReference>
<protein>
    <submittedName>
        <fullName evidence="2">Uncharacterized protein</fullName>
    </submittedName>
</protein>
<dbReference type="Proteomes" id="UP000236755">
    <property type="component" value="Unassembled WGS sequence"/>
</dbReference>